<keyword evidence="2" id="KW-1185">Reference proteome</keyword>
<sequence length="368" mass="42397">MRDVCTGATPKTILRLAARSRKLFTPSPYLVVAATGRQLGEWARRSEENESTLNEAFDKGIDGVTDLCIEHCGLRLEDLPRLLQLRSELIDFTVPLVEEWIEWNEVDWVSLHAEPMIALMHVVIYCELFGTDMDIFLGLENDGKRALKPETRLEFIANCVNEVSTPDQVRRWNPTEGAQWFYRDDDPCDAGIFDNPNTYQDLTPYERDIDEPYGQYQSFLSTMLDTRSTLVPWHEAWSKVRLSAGPDFVPIQVDEQDDNHVIAYAEYPPQDWRQIWGTEEWKGALTTWREKIAAMQREPRRIPIGSVPMYNHGNGAGAGLPPYVTNGYTYECPWLAADLEWALRCRKEPWAKEEVDDRTRGSGRFFRG</sequence>
<gene>
    <name evidence="1" type="ORF">EJ08DRAFT_691311</name>
</gene>
<proteinExistence type="predicted"/>
<name>A0A9P4P5L0_9PEZI</name>
<protein>
    <submittedName>
        <fullName evidence="1">Uncharacterized protein</fullName>
    </submittedName>
</protein>
<dbReference type="OrthoDB" id="2853639at2759"/>
<accession>A0A9P4P5L0</accession>
<dbReference type="Proteomes" id="UP000800235">
    <property type="component" value="Unassembled WGS sequence"/>
</dbReference>
<organism evidence="1 2">
    <name type="scientific">Tothia fuscella</name>
    <dbReference type="NCBI Taxonomy" id="1048955"/>
    <lineage>
        <taxon>Eukaryota</taxon>
        <taxon>Fungi</taxon>
        <taxon>Dikarya</taxon>
        <taxon>Ascomycota</taxon>
        <taxon>Pezizomycotina</taxon>
        <taxon>Dothideomycetes</taxon>
        <taxon>Pleosporomycetidae</taxon>
        <taxon>Venturiales</taxon>
        <taxon>Cylindrosympodiaceae</taxon>
        <taxon>Tothia</taxon>
    </lineage>
</organism>
<comment type="caution">
    <text evidence="1">The sequence shown here is derived from an EMBL/GenBank/DDBJ whole genome shotgun (WGS) entry which is preliminary data.</text>
</comment>
<dbReference type="AlphaFoldDB" id="A0A9P4P5L0"/>
<evidence type="ECO:0000313" key="1">
    <source>
        <dbReference type="EMBL" id="KAF2437009.1"/>
    </source>
</evidence>
<dbReference type="EMBL" id="MU007009">
    <property type="protein sequence ID" value="KAF2437009.1"/>
    <property type="molecule type" value="Genomic_DNA"/>
</dbReference>
<reference evidence="1" key="1">
    <citation type="journal article" date="2020" name="Stud. Mycol.">
        <title>101 Dothideomycetes genomes: a test case for predicting lifestyles and emergence of pathogens.</title>
        <authorList>
            <person name="Haridas S."/>
            <person name="Albert R."/>
            <person name="Binder M."/>
            <person name="Bloem J."/>
            <person name="Labutti K."/>
            <person name="Salamov A."/>
            <person name="Andreopoulos B."/>
            <person name="Baker S."/>
            <person name="Barry K."/>
            <person name="Bills G."/>
            <person name="Bluhm B."/>
            <person name="Cannon C."/>
            <person name="Castanera R."/>
            <person name="Culley D."/>
            <person name="Daum C."/>
            <person name="Ezra D."/>
            <person name="Gonzalez J."/>
            <person name="Henrissat B."/>
            <person name="Kuo A."/>
            <person name="Liang C."/>
            <person name="Lipzen A."/>
            <person name="Lutzoni F."/>
            <person name="Magnuson J."/>
            <person name="Mondo S."/>
            <person name="Nolan M."/>
            <person name="Ohm R."/>
            <person name="Pangilinan J."/>
            <person name="Park H.-J."/>
            <person name="Ramirez L."/>
            <person name="Alfaro M."/>
            <person name="Sun H."/>
            <person name="Tritt A."/>
            <person name="Yoshinaga Y."/>
            <person name="Zwiers L.-H."/>
            <person name="Turgeon B."/>
            <person name="Goodwin S."/>
            <person name="Spatafora J."/>
            <person name="Crous P."/>
            <person name="Grigoriev I."/>
        </authorList>
    </citation>
    <scope>NUCLEOTIDE SEQUENCE</scope>
    <source>
        <strain evidence="1">CBS 130266</strain>
    </source>
</reference>
<evidence type="ECO:0000313" key="2">
    <source>
        <dbReference type="Proteomes" id="UP000800235"/>
    </source>
</evidence>